<gene>
    <name evidence="1" type="ORF">DKK78_03345</name>
</gene>
<reference evidence="1 2" key="1">
    <citation type="submission" date="2018-05" db="EMBL/GenBank/DDBJ databases">
        <title>Reference genomes for bee gut microbiota database.</title>
        <authorList>
            <person name="Ellegaard K.M."/>
        </authorList>
    </citation>
    <scope>NUCLEOTIDE SEQUENCE [LARGE SCALE GENOMIC DNA]</scope>
    <source>
        <strain evidence="1 2">ESL0172</strain>
    </source>
</reference>
<protein>
    <submittedName>
        <fullName evidence="1">Uncharacterized protein</fullName>
    </submittedName>
</protein>
<proteinExistence type="predicted"/>
<accession>A0A2V4DMW2</accession>
<evidence type="ECO:0000313" key="2">
    <source>
        <dbReference type="Proteomes" id="UP000247673"/>
    </source>
</evidence>
<dbReference type="Proteomes" id="UP000247673">
    <property type="component" value="Unassembled WGS sequence"/>
</dbReference>
<dbReference type="RefSeq" id="WP_110447351.1">
    <property type="nucleotide sequence ID" value="NZ_CP132381.1"/>
</dbReference>
<name>A0A2V4DMW2_9GAMM</name>
<sequence length="139" mass="16041">MSYTELHTGTLTPVKTINNHQGFIDFVYENELTGYLASSIEIYLDDDGITDVTTEKSPMLLCASNDMNGLPKYCFYKNVIYRFDNYVAEECCYGNKFIKNYDGSIDFVSMFYNGGTVFEEELQDGLDELLNKENKDEYR</sequence>
<comment type="caution">
    <text evidence="1">The sequence shown here is derived from an EMBL/GenBank/DDBJ whole genome shotgun (WGS) entry which is preliminary data.</text>
</comment>
<dbReference type="AlphaFoldDB" id="A0A2V4DMW2"/>
<keyword evidence="2" id="KW-1185">Reference proteome</keyword>
<dbReference type="EMBL" id="QGLO01000004">
    <property type="protein sequence ID" value="PXY91380.1"/>
    <property type="molecule type" value="Genomic_DNA"/>
</dbReference>
<evidence type="ECO:0000313" key="1">
    <source>
        <dbReference type="EMBL" id="PXY91380.1"/>
    </source>
</evidence>
<organism evidence="1 2">
    <name type="scientific">Gilliamella apis</name>
    <dbReference type="NCBI Taxonomy" id="1970738"/>
    <lineage>
        <taxon>Bacteria</taxon>
        <taxon>Pseudomonadati</taxon>
        <taxon>Pseudomonadota</taxon>
        <taxon>Gammaproteobacteria</taxon>
        <taxon>Orbales</taxon>
        <taxon>Orbaceae</taxon>
        <taxon>Gilliamella</taxon>
    </lineage>
</organism>